<feature type="domain" description="PTS EIIB type-2" evidence="7">
    <location>
        <begin position="408"/>
        <end position="497"/>
    </location>
</feature>
<dbReference type="Pfam" id="PF00359">
    <property type="entry name" value="PTS_EIIA_2"/>
    <property type="match status" value="1"/>
</dbReference>
<feature type="domain" description="PRD" evidence="8">
    <location>
        <begin position="194"/>
        <end position="297"/>
    </location>
</feature>
<evidence type="ECO:0000256" key="2">
    <source>
        <dbReference type="ARBA" id="ARBA00022737"/>
    </source>
</evidence>
<dbReference type="PANTHER" id="PTHR30185">
    <property type="entry name" value="CRYPTIC BETA-GLUCOSIDE BGL OPERON ANTITERMINATOR"/>
    <property type="match status" value="1"/>
</dbReference>
<evidence type="ECO:0000313" key="10">
    <source>
        <dbReference type="Proteomes" id="UP001172055"/>
    </source>
</evidence>
<evidence type="ECO:0000256" key="1">
    <source>
        <dbReference type="ARBA" id="ARBA00022679"/>
    </source>
</evidence>
<gene>
    <name evidence="9" type="ORF">QWY14_12090</name>
</gene>
<evidence type="ECO:0000259" key="6">
    <source>
        <dbReference type="PROSITE" id="PS51094"/>
    </source>
</evidence>
<comment type="caution">
    <text evidence="9">The sequence shown here is derived from an EMBL/GenBank/DDBJ whole genome shotgun (WGS) entry which is preliminary data.</text>
</comment>
<dbReference type="PROSITE" id="PS51372">
    <property type="entry name" value="PRD_2"/>
    <property type="match status" value="2"/>
</dbReference>
<evidence type="ECO:0000256" key="3">
    <source>
        <dbReference type="ARBA" id="ARBA00023015"/>
    </source>
</evidence>
<dbReference type="PROSITE" id="PS51099">
    <property type="entry name" value="PTS_EIIB_TYPE_2"/>
    <property type="match status" value="1"/>
</dbReference>
<dbReference type="PROSITE" id="PS51094">
    <property type="entry name" value="PTS_EIIA_TYPE_2"/>
    <property type="match status" value="1"/>
</dbReference>
<protein>
    <submittedName>
        <fullName evidence="9">BglG family transcription antiterminator</fullName>
    </submittedName>
</protein>
<name>A0ABT8N3T8_9BACL</name>
<dbReference type="Pfam" id="PF02302">
    <property type="entry name" value="PTS_IIB"/>
    <property type="match status" value="1"/>
</dbReference>
<dbReference type="RefSeq" id="WP_301724141.1">
    <property type="nucleotide sequence ID" value="NZ_JAUJWV010000001.1"/>
</dbReference>
<dbReference type="InterPro" id="IPR011608">
    <property type="entry name" value="PRD"/>
</dbReference>
<dbReference type="CDD" id="cd05568">
    <property type="entry name" value="PTS_IIB_bgl_like"/>
    <property type="match status" value="1"/>
</dbReference>
<evidence type="ECO:0000259" key="8">
    <source>
        <dbReference type="PROSITE" id="PS51372"/>
    </source>
</evidence>
<dbReference type="SUPFAM" id="SSF52794">
    <property type="entry name" value="PTS system IIB component-like"/>
    <property type="match status" value="1"/>
</dbReference>
<dbReference type="InterPro" id="IPR036634">
    <property type="entry name" value="PRD_sf"/>
</dbReference>
<keyword evidence="4" id="KW-0010">Activator</keyword>
<evidence type="ECO:0000256" key="5">
    <source>
        <dbReference type="ARBA" id="ARBA00023163"/>
    </source>
</evidence>
<dbReference type="InterPro" id="IPR016152">
    <property type="entry name" value="PTrfase/Anion_transptr"/>
</dbReference>
<keyword evidence="3" id="KW-0805">Transcription regulation</keyword>
<dbReference type="Pfam" id="PF00874">
    <property type="entry name" value="PRD"/>
    <property type="match status" value="2"/>
</dbReference>
<dbReference type="EMBL" id="JAUJWV010000001">
    <property type="protein sequence ID" value="MDN7242546.1"/>
    <property type="molecule type" value="Genomic_DNA"/>
</dbReference>
<dbReference type="Proteomes" id="UP001172055">
    <property type="component" value="Unassembled WGS sequence"/>
</dbReference>
<dbReference type="SUPFAM" id="SSF55804">
    <property type="entry name" value="Phoshotransferase/anion transport protein"/>
    <property type="match status" value="1"/>
</dbReference>
<dbReference type="InterPro" id="IPR002178">
    <property type="entry name" value="PTS_EIIA_type-2_dom"/>
</dbReference>
<dbReference type="Gene3D" id="3.40.50.2300">
    <property type="match status" value="1"/>
</dbReference>
<keyword evidence="5" id="KW-0804">Transcription</keyword>
<keyword evidence="10" id="KW-1185">Reference proteome</keyword>
<proteinExistence type="predicted"/>
<evidence type="ECO:0000259" key="7">
    <source>
        <dbReference type="PROSITE" id="PS51099"/>
    </source>
</evidence>
<dbReference type="Gene3D" id="1.10.1790.10">
    <property type="entry name" value="PRD domain"/>
    <property type="match status" value="2"/>
</dbReference>
<dbReference type="InterPro" id="IPR050661">
    <property type="entry name" value="BglG_antiterminators"/>
</dbReference>
<dbReference type="Gene3D" id="3.40.930.10">
    <property type="entry name" value="Mannitol-specific EII, Chain A"/>
    <property type="match status" value="1"/>
</dbReference>
<dbReference type="InterPro" id="IPR003501">
    <property type="entry name" value="PTS_EIIB_2/3"/>
</dbReference>
<accession>A0ABT8N3T8</accession>
<dbReference type="SUPFAM" id="SSF63520">
    <property type="entry name" value="PTS-regulatory domain, PRD"/>
    <property type="match status" value="2"/>
</dbReference>
<dbReference type="InterPro" id="IPR013011">
    <property type="entry name" value="PTS_EIIB_2"/>
</dbReference>
<evidence type="ECO:0000313" key="9">
    <source>
        <dbReference type="EMBL" id="MDN7242546.1"/>
    </source>
</evidence>
<organism evidence="9 10">
    <name type="scientific">Planococcus shixiaomingii</name>
    <dbReference type="NCBI Taxonomy" id="3058393"/>
    <lineage>
        <taxon>Bacteria</taxon>
        <taxon>Bacillati</taxon>
        <taxon>Bacillota</taxon>
        <taxon>Bacilli</taxon>
        <taxon>Bacillales</taxon>
        <taxon>Caryophanaceae</taxon>
        <taxon>Planococcus</taxon>
    </lineage>
</organism>
<dbReference type="PANTHER" id="PTHR30185:SF18">
    <property type="entry name" value="TRANSCRIPTIONAL REGULATOR MTLR"/>
    <property type="match status" value="1"/>
</dbReference>
<keyword evidence="1" id="KW-0808">Transferase</keyword>
<dbReference type="Pfam" id="PF05043">
    <property type="entry name" value="Mga"/>
    <property type="match status" value="2"/>
</dbReference>
<feature type="domain" description="PTS EIIA type-2" evidence="6">
    <location>
        <begin position="536"/>
        <end position="683"/>
    </location>
</feature>
<keyword evidence="2" id="KW-0677">Repeat</keyword>
<dbReference type="InterPro" id="IPR007737">
    <property type="entry name" value="Mga_HTH"/>
</dbReference>
<sequence>MFVTFREKSIIQLIVRTAGKHTVHSLSTYVNVSARTIQRDLKSVEKLLKQFDLVLKRTADEGLYIDGKNEQIYRLVQQLISIQPTDETPEERKLNLLIVLLHEGPSFKTRMLANQLGVSTATLSAYLDDLTEWLSKFSILLTRKRGVGVELEGTEANKRHALANYFLVYFYEDIVEHLYLLQQGDQLEEGILGYFSPQYLAMAESLVNQRINKEQTQLADSDYIGLIIHMCLTIQRTENNFLLEQGDVTVNEDTNEYQLMKQLCGEVNEHLSSSLTACDVHFLSIILRGSKVQGADLAYYDSVLLGKLIKKVIGEVSANLHVNLSDDFSLYQGLLAHMGPSIFRLNQNLDLYNPLTDDIKRKYPVLYMAVARSLEKVFEDIDFPADEIAFIVLHFGSALLMNEEKVQIDAVVICPTGIGTSKMLASRIQKEIIEINSVKILSINDFQSAQFDDYDLIISTIRLPLTEVDYIMVNPLLSDKDIGSIESYLQNNLEKITRKKRYLNPEHQRPSKAQSNRPSVQHLLQEIKDVQTSMDAILANLRVYRKRNVADHWKALNDMVEQADADNLVTDPAAVMRQLEEREKKGGLGIPNTTMGLFHCRDASVQELIFQVAHLDKLSTVEGMDNKQMQIKNVLLMLAPAKMNDKEQEILSLISTSLIESDVSMMIFSSSNEKLIRQKLEDLFLDYLQNNLIKE</sequence>
<evidence type="ECO:0000256" key="4">
    <source>
        <dbReference type="ARBA" id="ARBA00023159"/>
    </source>
</evidence>
<reference evidence="9 10" key="1">
    <citation type="submission" date="2023-06" db="EMBL/GenBank/DDBJ databases">
        <title>Novel species in genus Planococcus.</title>
        <authorList>
            <person name="Ning S."/>
        </authorList>
    </citation>
    <scope>NUCLEOTIDE SEQUENCE [LARGE SCALE GENOMIC DNA]</scope>
    <source>
        <strain evidence="9 10">N028</strain>
    </source>
</reference>
<dbReference type="InterPro" id="IPR036095">
    <property type="entry name" value="PTS_EIIB-like_sf"/>
</dbReference>
<feature type="domain" description="PRD" evidence="8">
    <location>
        <begin position="300"/>
        <end position="405"/>
    </location>
</feature>